<protein>
    <submittedName>
        <fullName evidence="1">Polysaccharide deacetylase family protein</fullName>
    </submittedName>
</protein>
<dbReference type="EMBL" id="JACJVP010000023">
    <property type="protein sequence ID" value="MBB6671626.1"/>
    <property type="molecule type" value="Genomic_DNA"/>
</dbReference>
<organism evidence="1 2">
    <name type="scientific">Cohnella nanjingensis</name>
    <dbReference type="NCBI Taxonomy" id="1387779"/>
    <lineage>
        <taxon>Bacteria</taxon>
        <taxon>Bacillati</taxon>
        <taxon>Bacillota</taxon>
        <taxon>Bacilli</taxon>
        <taxon>Bacillales</taxon>
        <taxon>Paenibacillaceae</taxon>
        <taxon>Cohnella</taxon>
    </lineage>
</organism>
<comment type="caution">
    <text evidence="1">The sequence shown here is derived from an EMBL/GenBank/DDBJ whole genome shotgun (WGS) entry which is preliminary data.</text>
</comment>
<dbReference type="SUPFAM" id="SSF88713">
    <property type="entry name" value="Glycoside hydrolase/deacetylase"/>
    <property type="match status" value="1"/>
</dbReference>
<evidence type="ECO:0000313" key="2">
    <source>
        <dbReference type="Proteomes" id="UP000547209"/>
    </source>
</evidence>
<dbReference type="InterPro" id="IPR011330">
    <property type="entry name" value="Glyco_hydro/deAcase_b/a-brl"/>
</dbReference>
<sequence length="448" mass="49970">MVQVVFLFDTEDYTSPVSDDAILRLAELLRSEGIRGSFNIVGELARMLKERGREDIVAALRHHEVNYHTYRHSWHPTIAEYSDDAVWERPYERYLDEESEGSAIVRHVFGVGELPAYVPPGNNISAQSLHAAAKLGMPVVAGSLFKETGGKAVWYCNALNLECNEYLDDLLLRDGIEEANRRMPKWRTWDRLILCCHPNMIPYEKFWDAVNMKGGNRVPWGEWKLAERRPDEAVERFYGDLLTLIRALKASGEFEFVTCREIWEAHDGASDRHLGRDALIGLLNGLDGSFFYGEDGGVSYSLADLFQAAVFYLNGGVGTYRAAHPIGPIHEPVGTNGRLKIDAAVLRQAAAALADAEIIPHRIPLGESSGGGSEGPVIGPGDFLRAAAQVLSGAASAAIEPGPQLPDTSDFYRFDDFRLAGTWIYADDFKDEWVTRRLRWQSWTIRGA</sequence>
<gene>
    <name evidence="1" type="ORF">H7C19_13125</name>
</gene>
<evidence type="ECO:0000313" key="1">
    <source>
        <dbReference type="EMBL" id="MBB6671626.1"/>
    </source>
</evidence>
<dbReference type="GO" id="GO:0005975">
    <property type="term" value="P:carbohydrate metabolic process"/>
    <property type="evidence" value="ECO:0007669"/>
    <property type="project" value="InterPro"/>
</dbReference>
<dbReference type="Gene3D" id="3.20.20.370">
    <property type="entry name" value="Glycoside hydrolase/deacetylase"/>
    <property type="match status" value="1"/>
</dbReference>
<accession>A0A7X0RSE6</accession>
<keyword evidence="2" id="KW-1185">Reference proteome</keyword>
<name>A0A7X0RSE6_9BACL</name>
<dbReference type="Proteomes" id="UP000547209">
    <property type="component" value="Unassembled WGS sequence"/>
</dbReference>
<dbReference type="AlphaFoldDB" id="A0A7X0RSE6"/>
<proteinExistence type="predicted"/>
<dbReference type="RefSeq" id="WP_185143107.1">
    <property type="nucleotide sequence ID" value="NZ_JACJVP010000023.1"/>
</dbReference>
<reference evidence="1 2" key="1">
    <citation type="submission" date="2020-08" db="EMBL/GenBank/DDBJ databases">
        <title>Cohnella phylogeny.</title>
        <authorList>
            <person name="Dunlap C."/>
        </authorList>
    </citation>
    <scope>NUCLEOTIDE SEQUENCE [LARGE SCALE GENOMIC DNA]</scope>
    <source>
        <strain evidence="1 2">DSM 28246</strain>
    </source>
</reference>